<evidence type="ECO:0000256" key="4">
    <source>
        <dbReference type="ARBA" id="ARBA00022737"/>
    </source>
</evidence>
<dbReference type="Pfam" id="PF04193">
    <property type="entry name" value="PQ-loop"/>
    <property type="match status" value="2"/>
</dbReference>
<feature type="transmembrane region" description="Helical" evidence="7">
    <location>
        <begin position="182"/>
        <end position="202"/>
    </location>
</feature>
<dbReference type="OrthoDB" id="75720at2759"/>
<keyword evidence="5 7" id="KW-1133">Transmembrane helix</keyword>
<feature type="transmembrane region" description="Helical" evidence="7">
    <location>
        <begin position="208"/>
        <end position="226"/>
    </location>
</feature>
<dbReference type="InterPro" id="IPR005282">
    <property type="entry name" value="LC_transporter"/>
</dbReference>
<evidence type="ECO:0000256" key="5">
    <source>
        <dbReference type="ARBA" id="ARBA00022989"/>
    </source>
</evidence>
<dbReference type="PANTHER" id="PTHR13131:SF5">
    <property type="entry name" value="CYSTINOSIN"/>
    <property type="match status" value="1"/>
</dbReference>
<dbReference type="Proteomes" id="UP000242146">
    <property type="component" value="Unassembled WGS sequence"/>
</dbReference>
<dbReference type="Gene3D" id="1.20.1280.290">
    <property type="match status" value="2"/>
</dbReference>
<evidence type="ECO:0000256" key="7">
    <source>
        <dbReference type="SAM" id="Phobius"/>
    </source>
</evidence>
<keyword evidence="4" id="KW-0677">Repeat</keyword>
<keyword evidence="6 7" id="KW-0472">Membrane</keyword>
<proteinExistence type="predicted"/>
<dbReference type="GO" id="GO:0005774">
    <property type="term" value="C:vacuolar membrane"/>
    <property type="evidence" value="ECO:0007669"/>
    <property type="project" value="TreeGrafter"/>
</dbReference>
<feature type="transmembrane region" description="Helical" evidence="7">
    <location>
        <begin position="281"/>
        <end position="300"/>
    </location>
</feature>
<dbReference type="EMBL" id="MCGT01000013">
    <property type="protein sequence ID" value="ORX54552.1"/>
    <property type="molecule type" value="Genomic_DNA"/>
</dbReference>
<reference evidence="8 9" key="1">
    <citation type="submission" date="2016-07" db="EMBL/GenBank/DDBJ databases">
        <title>Pervasive Adenine N6-methylation of Active Genes in Fungi.</title>
        <authorList>
            <consortium name="DOE Joint Genome Institute"/>
            <person name="Mondo S.J."/>
            <person name="Dannebaum R.O."/>
            <person name="Kuo R.C."/>
            <person name="Labutti K."/>
            <person name="Haridas S."/>
            <person name="Kuo A."/>
            <person name="Salamov A."/>
            <person name="Ahrendt S.R."/>
            <person name="Lipzen A."/>
            <person name="Sullivan W."/>
            <person name="Andreopoulos W.B."/>
            <person name="Clum A."/>
            <person name="Lindquist E."/>
            <person name="Daum C."/>
            <person name="Ramamoorthy G.K."/>
            <person name="Gryganskyi A."/>
            <person name="Culley D."/>
            <person name="Magnuson J.K."/>
            <person name="James T.Y."/>
            <person name="O'Malley M.A."/>
            <person name="Stajich J.E."/>
            <person name="Spatafora J.W."/>
            <person name="Visel A."/>
            <person name="Grigoriev I.V."/>
        </authorList>
    </citation>
    <scope>NUCLEOTIDE SEQUENCE [LARGE SCALE GENOMIC DNA]</scope>
    <source>
        <strain evidence="8 9">NRRL 3301</strain>
    </source>
</reference>
<protein>
    <submittedName>
        <fullName evidence="8">PQ-loop-domain-containing protein</fullName>
    </submittedName>
</protein>
<evidence type="ECO:0000256" key="2">
    <source>
        <dbReference type="ARBA" id="ARBA00022448"/>
    </source>
</evidence>
<feature type="transmembrane region" description="Helical" evidence="7">
    <location>
        <begin position="150"/>
        <end position="170"/>
    </location>
</feature>
<feature type="transmembrane region" description="Helical" evidence="7">
    <location>
        <begin position="86"/>
        <end position="106"/>
    </location>
</feature>
<keyword evidence="3 7" id="KW-0812">Transmembrane</keyword>
<evidence type="ECO:0000313" key="9">
    <source>
        <dbReference type="Proteomes" id="UP000242146"/>
    </source>
</evidence>
<evidence type="ECO:0000256" key="6">
    <source>
        <dbReference type="ARBA" id="ARBA00023136"/>
    </source>
</evidence>
<dbReference type="SMART" id="SM00679">
    <property type="entry name" value="CTNS"/>
    <property type="match status" value="2"/>
</dbReference>
<keyword evidence="2" id="KW-0813">Transport</keyword>
<dbReference type="PANTHER" id="PTHR13131">
    <property type="entry name" value="CYSTINOSIN"/>
    <property type="match status" value="1"/>
</dbReference>
<evidence type="ECO:0000256" key="3">
    <source>
        <dbReference type="ARBA" id="ARBA00022692"/>
    </source>
</evidence>
<dbReference type="GO" id="GO:0015184">
    <property type="term" value="F:L-cystine transmembrane transporter activity"/>
    <property type="evidence" value="ECO:0007669"/>
    <property type="project" value="TreeGrafter"/>
</dbReference>
<dbReference type="InterPro" id="IPR006603">
    <property type="entry name" value="PQ-loop_rpt"/>
</dbReference>
<comment type="subcellular location">
    <subcellularLocation>
        <location evidence="1">Endomembrane system</location>
        <topology evidence="1">Multi-pass membrane protein</topology>
    </subcellularLocation>
</comment>
<evidence type="ECO:0000313" key="8">
    <source>
        <dbReference type="EMBL" id="ORX54552.1"/>
    </source>
</evidence>
<dbReference type="AlphaFoldDB" id="A0A1X2GIR9"/>
<gene>
    <name evidence="8" type="ORF">DM01DRAFT_1407387</name>
</gene>
<evidence type="ECO:0000256" key="1">
    <source>
        <dbReference type="ARBA" id="ARBA00004127"/>
    </source>
</evidence>
<dbReference type="GO" id="GO:0012505">
    <property type="term" value="C:endomembrane system"/>
    <property type="evidence" value="ECO:0007669"/>
    <property type="project" value="UniProtKB-SubCell"/>
</dbReference>
<keyword evidence="9" id="KW-1185">Reference proteome</keyword>
<sequence length="316" mass="36358">MSILTPDRNIGYTRFSHLMKLIPEYHIKDFPVTHLGPFPSQVVRSPVRGLVLKKDITYFLAWSISFYPQVLLNYRRKSVQGLSIDFLYLNVIGFFYYSIFNLAFFYSKEIQDQCKYPDHEDQCRMILHRFGTLDRQRHKDSDSLVRGNDVIFSVHAFLISCVTLGQALYYKSDNRLSLSTRGCLNVIALLTVLHFAAVLIGKDQWLDFIYFFGSMKFLISFVKYVPQAFMNYKRKSTVGWSIHNILLDFTGGMLSSLQLILDAAIAKDSSGITGDFVKLGLGLVAILFDCIFMVQHYILYPSRVDSSLTEREPLIV</sequence>
<name>A0A1X2GIR9_9FUNG</name>
<organism evidence="8 9">
    <name type="scientific">Hesseltinella vesiculosa</name>
    <dbReference type="NCBI Taxonomy" id="101127"/>
    <lineage>
        <taxon>Eukaryota</taxon>
        <taxon>Fungi</taxon>
        <taxon>Fungi incertae sedis</taxon>
        <taxon>Mucoromycota</taxon>
        <taxon>Mucoromycotina</taxon>
        <taxon>Mucoromycetes</taxon>
        <taxon>Mucorales</taxon>
        <taxon>Cunninghamellaceae</taxon>
        <taxon>Hesseltinella</taxon>
    </lineage>
</organism>
<comment type="caution">
    <text evidence="8">The sequence shown here is derived from an EMBL/GenBank/DDBJ whole genome shotgun (WGS) entry which is preliminary data.</text>
</comment>
<accession>A0A1X2GIR9</accession>